<sequence>MPHNKRIAIFYPTIEGNITTYYDNITDQLLGAIGTKYGTAGPTQNELNAHKNNIPVVIKKAYDDDQVAQGSTEAKDDELHDAKTDMLRELQRITKLDNWDEADGETLGIRVEKTAPDLDTIKPRISGITSMPEKIEIDWVKQGMQGVIIFGSYDGSNFTEIGRDSRSPFEDERKNQTPGQPETRHYKLRYVDENQKPVGVESDVVKAVAQID</sequence>
<organism evidence="2">
    <name type="scientific">marine sediment metagenome</name>
    <dbReference type="NCBI Taxonomy" id="412755"/>
    <lineage>
        <taxon>unclassified sequences</taxon>
        <taxon>metagenomes</taxon>
        <taxon>ecological metagenomes</taxon>
    </lineage>
</organism>
<feature type="compositionally biased region" description="Basic and acidic residues" evidence="1">
    <location>
        <begin position="161"/>
        <end position="175"/>
    </location>
</feature>
<reference evidence="2" key="1">
    <citation type="journal article" date="2015" name="Nature">
        <title>Complex archaea that bridge the gap between prokaryotes and eukaryotes.</title>
        <authorList>
            <person name="Spang A."/>
            <person name="Saw J.H."/>
            <person name="Jorgensen S.L."/>
            <person name="Zaremba-Niedzwiedzka K."/>
            <person name="Martijn J."/>
            <person name="Lind A.E."/>
            <person name="van Eijk R."/>
            <person name="Schleper C."/>
            <person name="Guy L."/>
            <person name="Ettema T.J."/>
        </authorList>
    </citation>
    <scope>NUCLEOTIDE SEQUENCE</scope>
</reference>
<evidence type="ECO:0000313" key="2">
    <source>
        <dbReference type="EMBL" id="KKM06675.1"/>
    </source>
</evidence>
<accession>A0A0F9H6I7</accession>
<gene>
    <name evidence="2" type="ORF">LCGC14_1741580</name>
</gene>
<comment type="caution">
    <text evidence="2">The sequence shown here is derived from an EMBL/GenBank/DDBJ whole genome shotgun (WGS) entry which is preliminary data.</text>
</comment>
<dbReference type="AlphaFoldDB" id="A0A0F9H6I7"/>
<proteinExistence type="predicted"/>
<feature type="region of interest" description="Disordered" evidence="1">
    <location>
        <begin position="160"/>
        <end position="184"/>
    </location>
</feature>
<dbReference type="EMBL" id="LAZR01015938">
    <property type="protein sequence ID" value="KKM06675.1"/>
    <property type="molecule type" value="Genomic_DNA"/>
</dbReference>
<evidence type="ECO:0000256" key="1">
    <source>
        <dbReference type="SAM" id="MobiDB-lite"/>
    </source>
</evidence>
<protein>
    <submittedName>
        <fullName evidence="2">Uncharacterized protein</fullName>
    </submittedName>
</protein>
<name>A0A0F9H6I7_9ZZZZ</name>